<reference evidence="2" key="1">
    <citation type="journal article" date="2023" name="G3 (Bethesda)">
        <title>Genome assembly and association tests identify interacting loci associated with vigor, precocity, and sex in interspecific pistachio rootstocks.</title>
        <authorList>
            <person name="Palmer W."/>
            <person name="Jacygrad E."/>
            <person name="Sagayaradj S."/>
            <person name="Cavanaugh K."/>
            <person name="Han R."/>
            <person name="Bertier L."/>
            <person name="Beede B."/>
            <person name="Kafkas S."/>
            <person name="Golino D."/>
            <person name="Preece J."/>
            <person name="Michelmore R."/>
        </authorList>
    </citation>
    <scope>NUCLEOTIDE SEQUENCE [LARGE SCALE GENOMIC DNA]</scope>
</reference>
<name>A0ACC0XDA0_9ROSI</name>
<evidence type="ECO:0000313" key="1">
    <source>
        <dbReference type="EMBL" id="KAJ0014652.1"/>
    </source>
</evidence>
<dbReference type="EMBL" id="CM047748">
    <property type="protein sequence ID" value="KAJ0014652.1"/>
    <property type="molecule type" value="Genomic_DNA"/>
</dbReference>
<dbReference type="Proteomes" id="UP001163603">
    <property type="component" value="Chromosome 13"/>
</dbReference>
<sequence length="229" mass="25340">MARHLQRTTDNTQQQREPESPTSLLPEGCIAAVITCTTPRDACRLSLVSSIFKSAAESDAVWERFLPLEYQSIISKSSPCPSSSSSPSSLLCLPSKKELFLSLCDHPILIDDGKKEDKDSVPMEEEIIVEVLAIIKEGMDVQVLIDGGSTHNFIQERVARYLNIPIVLSKHFKILSGNVDTLDCEGAVLGVQWLELLGRVIMDDKELHGVSMAWKDCEVTRRTLAAMLT</sequence>
<evidence type="ECO:0000313" key="2">
    <source>
        <dbReference type="Proteomes" id="UP001163603"/>
    </source>
</evidence>
<accession>A0ACC0XDA0</accession>
<comment type="caution">
    <text evidence="1">The sequence shown here is derived from an EMBL/GenBank/DDBJ whole genome shotgun (WGS) entry which is preliminary data.</text>
</comment>
<protein>
    <submittedName>
        <fullName evidence="1">Uncharacterized protein</fullName>
    </submittedName>
</protein>
<keyword evidence="2" id="KW-1185">Reference proteome</keyword>
<gene>
    <name evidence="1" type="ORF">Pint_21392</name>
</gene>
<organism evidence="1 2">
    <name type="scientific">Pistacia integerrima</name>
    <dbReference type="NCBI Taxonomy" id="434235"/>
    <lineage>
        <taxon>Eukaryota</taxon>
        <taxon>Viridiplantae</taxon>
        <taxon>Streptophyta</taxon>
        <taxon>Embryophyta</taxon>
        <taxon>Tracheophyta</taxon>
        <taxon>Spermatophyta</taxon>
        <taxon>Magnoliopsida</taxon>
        <taxon>eudicotyledons</taxon>
        <taxon>Gunneridae</taxon>
        <taxon>Pentapetalae</taxon>
        <taxon>rosids</taxon>
        <taxon>malvids</taxon>
        <taxon>Sapindales</taxon>
        <taxon>Anacardiaceae</taxon>
        <taxon>Pistacia</taxon>
    </lineage>
</organism>
<proteinExistence type="predicted"/>